<organism evidence="1 2">
    <name type="scientific">Paenibacillus eucommiae</name>
    <dbReference type="NCBI Taxonomy" id="1355755"/>
    <lineage>
        <taxon>Bacteria</taxon>
        <taxon>Bacillati</taxon>
        <taxon>Bacillota</taxon>
        <taxon>Bacilli</taxon>
        <taxon>Bacillales</taxon>
        <taxon>Paenibacillaceae</taxon>
        <taxon>Paenibacillus</taxon>
    </lineage>
</organism>
<comment type="caution">
    <text evidence="1">The sequence shown here is derived from an EMBL/GenBank/DDBJ whole genome shotgun (WGS) entry which is preliminary data.</text>
</comment>
<dbReference type="EMBL" id="JAGGLB010000004">
    <property type="protein sequence ID" value="MBP1990304.1"/>
    <property type="molecule type" value="Genomic_DNA"/>
</dbReference>
<sequence>MQKRTSEMEKESRVRAFFQALKLDETLNRIIKTPASLTLAELLLHSSYPICEQQAALDMADVMNHLLRGMGDWRTSDDVMDFIIEGGTTEVFIQSLPMRQRSQEGVRDESCL</sequence>
<name>A0ABS4IRU9_9BACL</name>
<protein>
    <submittedName>
        <fullName evidence="1">Uncharacterized protein</fullName>
    </submittedName>
</protein>
<proteinExistence type="predicted"/>
<evidence type="ECO:0000313" key="1">
    <source>
        <dbReference type="EMBL" id="MBP1990304.1"/>
    </source>
</evidence>
<keyword evidence="2" id="KW-1185">Reference proteome</keyword>
<dbReference type="RefSeq" id="WP_209971082.1">
    <property type="nucleotide sequence ID" value="NZ_JAGGLB010000004.1"/>
</dbReference>
<evidence type="ECO:0000313" key="2">
    <source>
        <dbReference type="Proteomes" id="UP001519287"/>
    </source>
</evidence>
<gene>
    <name evidence="1" type="ORF">J2Z66_001902</name>
</gene>
<accession>A0ABS4IRU9</accession>
<reference evidence="1 2" key="1">
    <citation type="submission" date="2021-03" db="EMBL/GenBank/DDBJ databases">
        <title>Genomic Encyclopedia of Type Strains, Phase IV (KMG-IV): sequencing the most valuable type-strain genomes for metagenomic binning, comparative biology and taxonomic classification.</title>
        <authorList>
            <person name="Goeker M."/>
        </authorList>
    </citation>
    <scope>NUCLEOTIDE SEQUENCE [LARGE SCALE GENOMIC DNA]</scope>
    <source>
        <strain evidence="1 2">DSM 26048</strain>
    </source>
</reference>
<dbReference type="Proteomes" id="UP001519287">
    <property type="component" value="Unassembled WGS sequence"/>
</dbReference>